<gene>
    <name evidence="2" type="ORF">OKA104_LOCUS22238</name>
    <name evidence="1" type="ORF">VCS650_LOCUS6896</name>
</gene>
<dbReference type="SUPFAM" id="SSF52047">
    <property type="entry name" value="RNI-like"/>
    <property type="match status" value="1"/>
</dbReference>
<dbReference type="EMBL" id="CAJOAY010001607">
    <property type="protein sequence ID" value="CAF3864666.1"/>
    <property type="molecule type" value="Genomic_DNA"/>
</dbReference>
<dbReference type="Proteomes" id="UP000663881">
    <property type="component" value="Unassembled WGS sequence"/>
</dbReference>
<dbReference type="OrthoDB" id="10002467at2759"/>
<reference evidence="1" key="1">
    <citation type="submission" date="2021-02" db="EMBL/GenBank/DDBJ databases">
        <authorList>
            <person name="Nowell W R."/>
        </authorList>
    </citation>
    <scope>NUCLEOTIDE SEQUENCE</scope>
</reference>
<dbReference type="Gene3D" id="3.80.10.10">
    <property type="entry name" value="Ribonuclease Inhibitor"/>
    <property type="match status" value="1"/>
</dbReference>
<proteinExistence type="predicted"/>
<evidence type="ECO:0008006" key="4">
    <source>
        <dbReference type="Google" id="ProtNLM"/>
    </source>
</evidence>
<dbReference type="SUPFAM" id="SSF81383">
    <property type="entry name" value="F-box domain"/>
    <property type="match status" value="1"/>
</dbReference>
<comment type="caution">
    <text evidence="1">The sequence shown here is derived from an EMBL/GenBank/DDBJ whole genome shotgun (WGS) entry which is preliminary data.</text>
</comment>
<name>A0A813WC53_9BILA</name>
<dbReference type="Proteomes" id="UP000663891">
    <property type="component" value="Unassembled WGS sequence"/>
</dbReference>
<sequence>MNQSKRQLTINGSNKKVRISKHVTHIEDLSNELIIEVFDYLDGCDLYKAFSKLNKRFQDILSCPYICPKINIVNSSKRDILYDYTKIILPNKHQIVSLCILNPLAIDLFSQTMKFDLSFHRLESVVLYGLKASDLVSLLLTLISIPQLNLLTITLTDINIKDFSNAYRLIFSLPALKYNKLHFIGPTPSLYLTNINIRPSTITHLNIDHACYLNDLIHMLSYTPYLRRIVFGKLMQSYRNIEKITLSLPYLTHISIEKCHLQFDELEIFIKKISSQLQMLRISTCDDETYLDPNRWERLISKYIPYLRNFRFEYHQLVNDNFQTTSYNELIHRFTSEFWLERRWIFKLEMNVNFFFLTNVVYSIHPYRENWDEIDKEHWNSNIASDVFNGTELSIFEPSFTDYNDSLIDNLAPLFDIVQITKLDFTFEATFVGMLLDLLRYLPNLNSLRVRSLSLTKPRCLHAEEERISRLISIDNKIRKVHIQQMTDLEQIQFLINICPLMQYLDIGFSDNMDLKILLKFILMKNREQISHLHVLCLCTPRINQKMFEDLQNLVRMKKQYQKYTIKHINNRIYIQR</sequence>
<protein>
    <recommendedName>
        <fullName evidence="4">F-box domain-containing protein</fullName>
    </recommendedName>
</protein>
<dbReference type="EMBL" id="CAJNON010000043">
    <property type="protein sequence ID" value="CAF0855359.1"/>
    <property type="molecule type" value="Genomic_DNA"/>
</dbReference>
<dbReference type="AlphaFoldDB" id="A0A813WC53"/>
<organism evidence="1 3">
    <name type="scientific">Adineta steineri</name>
    <dbReference type="NCBI Taxonomy" id="433720"/>
    <lineage>
        <taxon>Eukaryota</taxon>
        <taxon>Metazoa</taxon>
        <taxon>Spiralia</taxon>
        <taxon>Gnathifera</taxon>
        <taxon>Rotifera</taxon>
        <taxon>Eurotatoria</taxon>
        <taxon>Bdelloidea</taxon>
        <taxon>Adinetida</taxon>
        <taxon>Adinetidae</taxon>
        <taxon>Adineta</taxon>
    </lineage>
</organism>
<dbReference type="InterPro" id="IPR032675">
    <property type="entry name" value="LRR_dom_sf"/>
</dbReference>
<dbReference type="InterPro" id="IPR036047">
    <property type="entry name" value="F-box-like_dom_sf"/>
</dbReference>
<evidence type="ECO:0000313" key="3">
    <source>
        <dbReference type="Proteomes" id="UP000663891"/>
    </source>
</evidence>
<evidence type="ECO:0000313" key="2">
    <source>
        <dbReference type="EMBL" id="CAF3864666.1"/>
    </source>
</evidence>
<evidence type="ECO:0000313" key="1">
    <source>
        <dbReference type="EMBL" id="CAF0855359.1"/>
    </source>
</evidence>
<accession>A0A813WC53</accession>